<dbReference type="InterPro" id="IPR032239">
    <property type="entry name" value="Cas9-BH"/>
</dbReference>
<keyword evidence="4" id="KW-1185">Reference proteome</keyword>
<dbReference type="InterPro" id="IPR028629">
    <property type="entry name" value="Cas9"/>
</dbReference>
<dbReference type="EMBL" id="BRPL01000004">
    <property type="protein sequence ID" value="GLB47435.1"/>
    <property type="molecule type" value="Genomic_DNA"/>
</dbReference>
<dbReference type="InterPro" id="IPR032240">
    <property type="entry name" value="Cas9_REC"/>
</dbReference>
<dbReference type="GO" id="GO:0004519">
    <property type="term" value="F:endonuclease activity"/>
    <property type="evidence" value="ECO:0007669"/>
    <property type="project" value="InterPro"/>
</dbReference>
<protein>
    <recommendedName>
        <fullName evidence="5">Type II CRISPR RNA-guided endonuclease Cas9</fullName>
    </recommendedName>
</protein>
<name>A0A9W6ET45_9LACO</name>
<evidence type="ECO:0000313" key="4">
    <source>
        <dbReference type="Proteomes" id="UP001144204"/>
    </source>
</evidence>
<comment type="caution">
    <text evidence="3">The sequence shown here is derived from an EMBL/GenBank/DDBJ whole genome shotgun (WGS) entry which is preliminary data.</text>
</comment>
<feature type="domain" description="CRISPR-associated endonuclease Cas9 bridge helix" evidence="2">
    <location>
        <begin position="52"/>
        <end position="76"/>
    </location>
</feature>
<organism evidence="3 4">
    <name type="scientific">Philodulcilactobacillus myokoensis</name>
    <dbReference type="NCBI Taxonomy" id="2929573"/>
    <lineage>
        <taxon>Bacteria</taxon>
        <taxon>Bacillati</taxon>
        <taxon>Bacillota</taxon>
        <taxon>Bacilli</taxon>
        <taxon>Lactobacillales</taxon>
        <taxon>Lactobacillaceae</taxon>
        <taxon>Philodulcilactobacillus</taxon>
    </lineage>
</organism>
<accession>A0A9W6ET45</accession>
<dbReference type="GO" id="GO:0003676">
    <property type="term" value="F:nucleic acid binding"/>
    <property type="evidence" value="ECO:0007669"/>
    <property type="project" value="InterPro"/>
</dbReference>
<sequence>MKKIKNYHIGLDIGTSSIGFAVIDDHNKIIHKKGKNIIGARLFNEGKTAAERRSFRTTRRRYKRRQWRINLLNQLFINNSNLIKEDPNFFKRLTQSNISNKDPRKKYFGSLLFPENEKGDSDFYRNGDHHLTIYHLRHKLATENKKADIKEIYLAIHHIVKYRGNFLDNTPVSSFEASELHLDELFPLINNLYDNLQIKFHLNTSNYKKIGNVLLSHEIKNVDKKKQLSELVLNNSIWKNIQDKDIQKNVNKVNQNIGKEIAALIIGYKSKINVLLNMVDADKITLKLSDANSDDQLLSIIDDNNLNDNQKDILLTLKKIYSRYKLNQIIPNGKTFSEAMIDRYHQHHDQLSNLKNLISLINNKELQNDFKLAYALYIGNLNQENFNQDDFKNLLNNIKGNATKSIKSVNKGNG</sequence>
<reference evidence="3" key="2">
    <citation type="journal article" date="2023" name="PLoS ONE">
        <title>Philodulcilactobacillus myokoensis gen. nov., sp. nov., a fructophilic, acidophilic, and agar-phobic lactic acid bacterium isolated from fermented vegetable extracts.</title>
        <authorList>
            <person name="Kouya T."/>
            <person name="Ishiyama Y."/>
            <person name="Ohashi S."/>
            <person name="Kumakubo R."/>
            <person name="Yamazaki T."/>
            <person name="Otaki T."/>
        </authorList>
    </citation>
    <scope>NUCLEOTIDE SEQUENCE</scope>
    <source>
        <strain evidence="3">WR16-4</strain>
    </source>
</reference>
<dbReference type="AlphaFoldDB" id="A0A9W6ET45"/>
<evidence type="ECO:0000259" key="2">
    <source>
        <dbReference type="Pfam" id="PF16593"/>
    </source>
</evidence>
<reference evidence="3" key="1">
    <citation type="submission" date="2022-07" db="EMBL/GenBank/DDBJ databases">
        <authorList>
            <person name="Kouya T."/>
            <person name="Ishiyama Y."/>
        </authorList>
    </citation>
    <scope>NUCLEOTIDE SEQUENCE</scope>
    <source>
        <strain evidence="3">WR16-4</strain>
    </source>
</reference>
<dbReference type="InterPro" id="IPR036397">
    <property type="entry name" value="RNaseH_sf"/>
</dbReference>
<evidence type="ECO:0008006" key="5">
    <source>
        <dbReference type="Google" id="ProtNLM"/>
    </source>
</evidence>
<evidence type="ECO:0000313" key="3">
    <source>
        <dbReference type="EMBL" id="GLB47435.1"/>
    </source>
</evidence>
<evidence type="ECO:0000259" key="1">
    <source>
        <dbReference type="Pfam" id="PF16592"/>
    </source>
</evidence>
<feature type="domain" description="CRISPR-associated endonuclease Cas9 REC lobe" evidence="1">
    <location>
        <begin position="189"/>
        <end position="398"/>
    </location>
</feature>
<dbReference type="RefSeq" id="WP_286136974.1">
    <property type="nucleotide sequence ID" value="NZ_BRPL01000004.1"/>
</dbReference>
<proteinExistence type="predicted"/>
<dbReference type="NCBIfam" id="TIGR01865">
    <property type="entry name" value="cas_Csn1"/>
    <property type="match status" value="1"/>
</dbReference>
<gene>
    <name evidence="3" type="ORF">WR164_14140</name>
</gene>
<dbReference type="Pfam" id="PF16593">
    <property type="entry name" value="Cas9-BH"/>
    <property type="match status" value="1"/>
</dbReference>
<dbReference type="Proteomes" id="UP001144204">
    <property type="component" value="Unassembled WGS sequence"/>
</dbReference>
<dbReference type="Pfam" id="PF16592">
    <property type="entry name" value="Cas9_REC"/>
    <property type="match status" value="1"/>
</dbReference>
<dbReference type="Gene3D" id="3.30.420.10">
    <property type="entry name" value="Ribonuclease H-like superfamily/Ribonuclease H"/>
    <property type="match status" value="1"/>
</dbReference>